<dbReference type="InterPro" id="IPR020045">
    <property type="entry name" value="DNA_polI_H3TH"/>
</dbReference>
<dbReference type="GO" id="GO:0004527">
    <property type="term" value="F:exonuclease activity"/>
    <property type="evidence" value="ECO:0007669"/>
    <property type="project" value="UniProtKB-KW"/>
</dbReference>
<dbReference type="PANTHER" id="PTHR42646:SF2">
    <property type="entry name" value="5'-3' EXONUCLEASE FAMILY PROTEIN"/>
    <property type="match status" value="1"/>
</dbReference>
<comment type="caution">
    <text evidence="2">The sequence shown here is derived from an EMBL/GenBank/DDBJ whole genome shotgun (WGS) entry which is preliminary data.</text>
</comment>
<evidence type="ECO:0000313" key="3">
    <source>
        <dbReference type="Proteomes" id="UP001595699"/>
    </source>
</evidence>
<proteinExistence type="predicted"/>
<accession>A0ABV7YLW6</accession>
<keyword evidence="2" id="KW-0269">Exonuclease</keyword>
<dbReference type="Gene3D" id="1.10.150.20">
    <property type="entry name" value="5' to 3' exonuclease, C-terminal subdomain"/>
    <property type="match status" value="1"/>
</dbReference>
<dbReference type="RefSeq" id="WP_385928940.1">
    <property type="nucleotide sequence ID" value="NZ_JBHRZH010000045.1"/>
</dbReference>
<keyword evidence="2" id="KW-0378">Hydrolase</keyword>
<dbReference type="InterPro" id="IPR036279">
    <property type="entry name" value="5-3_exonuclease_C_sf"/>
</dbReference>
<gene>
    <name evidence="2" type="ORF">ACFOUW_34515</name>
</gene>
<dbReference type="InterPro" id="IPR008918">
    <property type="entry name" value="HhH2"/>
</dbReference>
<reference evidence="3" key="1">
    <citation type="journal article" date="2019" name="Int. J. Syst. Evol. Microbiol.">
        <title>The Global Catalogue of Microorganisms (GCM) 10K type strain sequencing project: providing services to taxonomists for standard genome sequencing and annotation.</title>
        <authorList>
            <consortium name="The Broad Institute Genomics Platform"/>
            <consortium name="The Broad Institute Genome Sequencing Center for Infectious Disease"/>
            <person name="Wu L."/>
            <person name="Ma J."/>
        </authorList>
    </citation>
    <scope>NUCLEOTIDE SEQUENCE [LARGE SCALE GENOMIC DNA]</scope>
    <source>
        <strain evidence="3">CGMCC 4.7241</strain>
    </source>
</reference>
<evidence type="ECO:0000259" key="1">
    <source>
        <dbReference type="Pfam" id="PF01367"/>
    </source>
</evidence>
<feature type="domain" description="5'-3' exonuclease" evidence="1">
    <location>
        <begin position="12"/>
        <end position="92"/>
    </location>
</feature>
<dbReference type="InterPro" id="IPR038969">
    <property type="entry name" value="FEN"/>
</dbReference>
<dbReference type="EMBL" id="JBHRZH010000045">
    <property type="protein sequence ID" value="MFC3765993.1"/>
    <property type="molecule type" value="Genomic_DNA"/>
</dbReference>
<dbReference type="CDD" id="cd09898">
    <property type="entry name" value="H3TH_53EXO"/>
    <property type="match status" value="1"/>
</dbReference>
<evidence type="ECO:0000313" key="2">
    <source>
        <dbReference type="EMBL" id="MFC3765993.1"/>
    </source>
</evidence>
<keyword evidence="2" id="KW-0540">Nuclease</keyword>
<name>A0ABV7YLW6_9ACTN</name>
<sequence length="115" mass="12444">MDKTGIEKRFGITPSQWCDRASLVGDRSDGIPGVRGVGSITAARLLEGGLTLEELPGSGRLQGKLGARIRQQWSDLERWKSLAQLRKDLDVAPPSGTASPELPPAPKVLETLDLW</sequence>
<dbReference type="Proteomes" id="UP001595699">
    <property type="component" value="Unassembled WGS sequence"/>
</dbReference>
<protein>
    <submittedName>
        <fullName evidence="2">5'-3' exonuclease H3TH domain-containing protein</fullName>
    </submittedName>
</protein>
<keyword evidence="3" id="KW-1185">Reference proteome</keyword>
<dbReference type="Pfam" id="PF01367">
    <property type="entry name" value="5_3_exonuc"/>
    <property type="match status" value="1"/>
</dbReference>
<dbReference type="PANTHER" id="PTHR42646">
    <property type="entry name" value="FLAP ENDONUCLEASE XNI"/>
    <property type="match status" value="1"/>
</dbReference>
<dbReference type="SMART" id="SM00279">
    <property type="entry name" value="HhH2"/>
    <property type="match status" value="1"/>
</dbReference>
<organism evidence="2 3">
    <name type="scientific">Tenggerimyces flavus</name>
    <dbReference type="NCBI Taxonomy" id="1708749"/>
    <lineage>
        <taxon>Bacteria</taxon>
        <taxon>Bacillati</taxon>
        <taxon>Actinomycetota</taxon>
        <taxon>Actinomycetes</taxon>
        <taxon>Propionibacteriales</taxon>
        <taxon>Nocardioidaceae</taxon>
        <taxon>Tenggerimyces</taxon>
    </lineage>
</organism>
<dbReference type="SUPFAM" id="SSF47807">
    <property type="entry name" value="5' to 3' exonuclease, C-terminal subdomain"/>
    <property type="match status" value="1"/>
</dbReference>